<dbReference type="PRINTS" id="PR01225">
    <property type="entry name" value="EXPANSNFAMLY"/>
</dbReference>
<comment type="function">
    <text evidence="6">Causes loosening and extension of plant cell walls by disrupting non-covalent bonding between cellulose microfibrils and matrix glucans. No enzymatic activity has been found.</text>
</comment>
<evidence type="ECO:0000256" key="4">
    <source>
        <dbReference type="ARBA" id="ARBA00022729"/>
    </source>
</evidence>
<protein>
    <recommendedName>
        <fullName evidence="6">Expansin</fullName>
    </recommendedName>
</protein>
<dbReference type="AlphaFoldDB" id="A0A843WGV9"/>
<dbReference type="Pfam" id="PF03330">
    <property type="entry name" value="DPBB_1"/>
    <property type="match status" value="1"/>
</dbReference>
<dbReference type="InterPro" id="IPR007117">
    <property type="entry name" value="Expansin_CBD"/>
</dbReference>
<dbReference type="PRINTS" id="PR01226">
    <property type="entry name" value="EXPANSIN"/>
</dbReference>
<dbReference type="InterPro" id="IPR036908">
    <property type="entry name" value="RlpA-like_sf"/>
</dbReference>
<dbReference type="GO" id="GO:0016020">
    <property type="term" value="C:membrane"/>
    <property type="evidence" value="ECO:0007669"/>
    <property type="project" value="UniProtKB-SubCell"/>
</dbReference>
<evidence type="ECO:0000313" key="10">
    <source>
        <dbReference type="Proteomes" id="UP000652761"/>
    </source>
</evidence>
<dbReference type="InterPro" id="IPR036749">
    <property type="entry name" value="Expansin_CBD_sf"/>
</dbReference>
<keyword evidence="2 6" id="KW-0134">Cell wall</keyword>
<evidence type="ECO:0000259" key="7">
    <source>
        <dbReference type="PROSITE" id="PS50842"/>
    </source>
</evidence>
<evidence type="ECO:0000256" key="5">
    <source>
        <dbReference type="ARBA" id="ARBA00023136"/>
    </source>
</evidence>
<dbReference type="OrthoDB" id="5823761at2759"/>
<comment type="subcellular location">
    <subcellularLocation>
        <location evidence="6">Secreted</location>
        <location evidence="6">Cell wall</location>
    </subcellularLocation>
    <subcellularLocation>
        <location evidence="6">Membrane</location>
        <topology evidence="6">Peripheral membrane protein</topology>
    </subcellularLocation>
</comment>
<evidence type="ECO:0000259" key="8">
    <source>
        <dbReference type="PROSITE" id="PS50843"/>
    </source>
</evidence>
<gene>
    <name evidence="9" type="ORF">Taro_041826</name>
</gene>
<dbReference type="SUPFAM" id="SSF50685">
    <property type="entry name" value="Barwin-like endoglucanases"/>
    <property type="match status" value="1"/>
</dbReference>
<dbReference type="InterPro" id="IPR007112">
    <property type="entry name" value="Expansin/allergen_DPBB_dom"/>
</dbReference>
<evidence type="ECO:0000256" key="1">
    <source>
        <dbReference type="ARBA" id="ARBA00005392"/>
    </source>
</evidence>
<dbReference type="Gene3D" id="2.60.40.760">
    <property type="entry name" value="Expansin, cellulose-binding-like domain"/>
    <property type="match status" value="1"/>
</dbReference>
<keyword evidence="4 6" id="KW-0732">Signal</keyword>
<evidence type="ECO:0000256" key="6">
    <source>
        <dbReference type="RuleBase" id="RU365023"/>
    </source>
</evidence>
<evidence type="ECO:0000256" key="3">
    <source>
        <dbReference type="ARBA" id="ARBA00022525"/>
    </source>
</evidence>
<dbReference type="GO" id="GO:0009664">
    <property type="term" value="P:plant-type cell wall organization"/>
    <property type="evidence" value="ECO:0007669"/>
    <property type="project" value="InterPro"/>
</dbReference>
<dbReference type="Proteomes" id="UP000652761">
    <property type="component" value="Unassembled WGS sequence"/>
</dbReference>
<dbReference type="SMR" id="A0A843WGV9"/>
<feature type="domain" description="Expansin-like CBD" evidence="8">
    <location>
        <begin position="201"/>
        <end position="280"/>
    </location>
</feature>
<dbReference type="InterPro" id="IPR009009">
    <property type="entry name" value="RlpA-like_DPBB"/>
</dbReference>
<accession>A0A843WGV9</accession>
<organism evidence="9 10">
    <name type="scientific">Colocasia esculenta</name>
    <name type="common">Wild taro</name>
    <name type="synonym">Arum esculentum</name>
    <dbReference type="NCBI Taxonomy" id="4460"/>
    <lineage>
        <taxon>Eukaryota</taxon>
        <taxon>Viridiplantae</taxon>
        <taxon>Streptophyta</taxon>
        <taxon>Embryophyta</taxon>
        <taxon>Tracheophyta</taxon>
        <taxon>Spermatophyta</taxon>
        <taxon>Magnoliopsida</taxon>
        <taxon>Liliopsida</taxon>
        <taxon>Araceae</taxon>
        <taxon>Aroideae</taxon>
        <taxon>Colocasieae</taxon>
        <taxon>Colocasia</taxon>
    </lineage>
</organism>
<dbReference type="PROSITE" id="PS50843">
    <property type="entry name" value="EXPANSIN_CBD"/>
    <property type="match status" value="1"/>
</dbReference>
<dbReference type="CDD" id="cd22274">
    <property type="entry name" value="DPBB_EXPA_N"/>
    <property type="match status" value="1"/>
</dbReference>
<sequence>MTLQWHHLSLLPAAFMAVLMLALPGTEGSWYHHGVVRHRQHNHETPIPRAHGKFRPGEWSHAHATFYGGSDGSQARSGACGYVDTVNQGYGLLTAALSEALFAEGLACGACYEIKCTDDPKWCKSGNPSVIVTGTNNCPPNYALASNNGGWCNPPLEHFDLSQPAFLQIAQYKAGIIPVSYRRVPCKREGGIRFTIKGNPYFYLVLVWNVAGAGDVRSVQVKGDKLQWTTMSHNWGQYWQTNAPLLGESLTFRVTTGDGRRSTSWHVTPRNWQLGQTFEGKNFRV</sequence>
<dbReference type="GO" id="GO:0005576">
    <property type="term" value="C:extracellular region"/>
    <property type="evidence" value="ECO:0007669"/>
    <property type="project" value="InterPro"/>
</dbReference>
<evidence type="ECO:0000313" key="9">
    <source>
        <dbReference type="EMBL" id="MQM08969.1"/>
    </source>
</evidence>
<dbReference type="InterPro" id="IPR007118">
    <property type="entry name" value="Expan_Lol_pI"/>
</dbReference>
<comment type="caution">
    <text evidence="9">The sequence shown here is derived from an EMBL/GenBank/DDBJ whole genome shotgun (WGS) entry which is preliminary data.</text>
</comment>
<dbReference type="SUPFAM" id="SSF49590">
    <property type="entry name" value="PHL pollen allergen"/>
    <property type="match status" value="1"/>
</dbReference>
<dbReference type="EMBL" id="NMUH01004253">
    <property type="protein sequence ID" value="MQM08969.1"/>
    <property type="molecule type" value="Genomic_DNA"/>
</dbReference>
<keyword evidence="5" id="KW-0472">Membrane</keyword>
<dbReference type="SMART" id="SM00837">
    <property type="entry name" value="DPBB_1"/>
    <property type="match status" value="1"/>
</dbReference>
<feature type="chain" id="PRO_5033110938" description="Expansin" evidence="6">
    <location>
        <begin position="29"/>
        <end position="285"/>
    </location>
</feature>
<feature type="signal peptide" evidence="6">
    <location>
        <begin position="1"/>
        <end position="28"/>
    </location>
</feature>
<proteinExistence type="inferred from homology"/>
<keyword evidence="10" id="KW-1185">Reference proteome</keyword>
<dbReference type="PROSITE" id="PS50842">
    <property type="entry name" value="EXPANSIN_EG45"/>
    <property type="match status" value="1"/>
</dbReference>
<dbReference type="Pfam" id="PF01357">
    <property type="entry name" value="Expansin_C"/>
    <property type="match status" value="1"/>
</dbReference>
<dbReference type="PANTHER" id="PTHR31867">
    <property type="entry name" value="EXPANSIN-A15"/>
    <property type="match status" value="1"/>
</dbReference>
<comment type="similarity">
    <text evidence="1 6">Belongs to the expansin family. Expansin A subfamily.</text>
</comment>
<keyword evidence="3 6" id="KW-0964">Secreted</keyword>
<name>A0A843WGV9_COLES</name>
<evidence type="ECO:0000256" key="2">
    <source>
        <dbReference type="ARBA" id="ARBA00022512"/>
    </source>
</evidence>
<dbReference type="Gene3D" id="2.40.40.10">
    <property type="entry name" value="RlpA-like domain"/>
    <property type="match status" value="1"/>
</dbReference>
<dbReference type="InterPro" id="IPR002963">
    <property type="entry name" value="Expansin"/>
</dbReference>
<feature type="domain" description="Expansin-like EG45" evidence="7">
    <location>
        <begin position="77"/>
        <end position="191"/>
    </location>
</feature>
<reference evidence="9" key="1">
    <citation type="submission" date="2017-07" db="EMBL/GenBank/DDBJ databases">
        <title>Taro Niue Genome Assembly and Annotation.</title>
        <authorList>
            <person name="Atibalentja N."/>
            <person name="Keating K."/>
            <person name="Fields C.J."/>
        </authorList>
    </citation>
    <scope>NUCLEOTIDE SEQUENCE</scope>
    <source>
        <strain evidence="9">Niue_2</strain>
        <tissue evidence="9">Leaf</tissue>
    </source>
</reference>
<keyword evidence="6" id="KW-0961">Cell wall biogenesis/degradation</keyword>